<sequence>MIAVFVAYLASLGLRVAPPTNRTTLSMAVADTNNLVAGSSVLLRGVPVGKVTSIDASVATANVHFYVADQYKIPVDSDVRLENLSALGESYIELEPRSYGGPFFRDGQRIKSEAVKQPPSITELATSVVRVLNQLDPKQLGRVVGEADAALPDPAAVLPNLARASLLTRNTVAGFKGQGAELLDNFQVLLRNAGFVGPALAEAAPPVRDLGPVFNIVWSHSLEELLMSIYPATVTQLADLVSRIQKFLDDRGTDLKVLGEATSSNVVLIANALKNLDSSQILSNLLATVPEDGAVELHVPIP</sequence>
<accession>A0A7D6I8Z8</accession>
<dbReference type="InterPro" id="IPR003399">
    <property type="entry name" value="Mce/MlaD"/>
</dbReference>
<evidence type="ECO:0000313" key="3">
    <source>
        <dbReference type="Proteomes" id="UP000510682"/>
    </source>
</evidence>
<dbReference type="RefSeq" id="WP_180918863.1">
    <property type="nucleotide sequence ID" value="NZ_CP059165.1"/>
</dbReference>
<proteinExistence type="predicted"/>
<dbReference type="KEGG" id="mgor:H0P51_09775"/>
<protein>
    <submittedName>
        <fullName evidence="2">MCE family protein</fullName>
    </submittedName>
</protein>
<dbReference type="GO" id="GO:0005576">
    <property type="term" value="C:extracellular region"/>
    <property type="evidence" value="ECO:0007669"/>
    <property type="project" value="TreeGrafter"/>
</dbReference>
<reference evidence="3" key="3">
    <citation type="submission" date="2023-07" db="EMBL/GenBank/DDBJ databases">
        <title>Description of Mycobacterium gordonae subsp. intergordonae subsp.nov. and Mycobacterium gordonae subsp. gordonae subsp. nov.</title>
        <authorList>
            <person name="Huang H."/>
        </authorList>
    </citation>
    <scope>NUCLEOTIDE SEQUENCE [LARGE SCALE GENOMIC DNA]</scope>
    <source>
        <strain evidence="3">24</strain>
    </source>
</reference>
<reference evidence="2 3" key="2">
    <citation type="submission" date="2020-07" db="EMBL/GenBank/DDBJ databases">
        <authorList>
            <person name="Yu X."/>
        </authorList>
    </citation>
    <scope>NUCLEOTIDE SEQUENCE [LARGE SCALE GENOMIC DNA]</scope>
    <source>
        <strain evidence="3">24</strain>
    </source>
</reference>
<keyword evidence="3" id="KW-1185">Reference proteome</keyword>
<dbReference type="InterPro" id="IPR052336">
    <property type="entry name" value="MlaD_Phospholipid_Transporter"/>
</dbReference>
<dbReference type="PANTHER" id="PTHR33371">
    <property type="entry name" value="INTERMEMBRANE PHOSPHOLIPID TRANSPORT SYSTEM BINDING PROTEIN MLAD-RELATED"/>
    <property type="match status" value="1"/>
</dbReference>
<evidence type="ECO:0000259" key="1">
    <source>
        <dbReference type="Pfam" id="PF02470"/>
    </source>
</evidence>
<dbReference type="AlphaFoldDB" id="A0A7D6I8Z8"/>
<feature type="domain" description="Mce/MlaD" evidence="1">
    <location>
        <begin position="24"/>
        <end position="96"/>
    </location>
</feature>
<dbReference type="EMBL" id="CP059165">
    <property type="protein sequence ID" value="QLL10118.1"/>
    <property type="molecule type" value="Genomic_DNA"/>
</dbReference>
<evidence type="ECO:0000313" key="2">
    <source>
        <dbReference type="EMBL" id="QLL10118.1"/>
    </source>
</evidence>
<dbReference type="Proteomes" id="UP000510682">
    <property type="component" value="Chromosome"/>
</dbReference>
<name>A0A7D6I8Z8_9MYCO</name>
<organism evidence="2 3">
    <name type="scientific">Mycobacterium vicinigordonae</name>
    <dbReference type="NCBI Taxonomy" id="1719132"/>
    <lineage>
        <taxon>Bacteria</taxon>
        <taxon>Bacillati</taxon>
        <taxon>Actinomycetota</taxon>
        <taxon>Actinomycetes</taxon>
        <taxon>Mycobacteriales</taxon>
        <taxon>Mycobacteriaceae</taxon>
        <taxon>Mycobacterium</taxon>
    </lineage>
</organism>
<dbReference type="PANTHER" id="PTHR33371:SF16">
    <property type="entry name" value="MCE-FAMILY PROTEIN MCE3F"/>
    <property type="match status" value="1"/>
</dbReference>
<reference evidence="3" key="1">
    <citation type="submission" date="2020-07" db="EMBL/GenBank/DDBJ databases">
        <title>Description of Mycobacterium gordonae subsp. intergordonae subsp.nov. and Mycobacterium gordonae subsp. gordonae subsp. nov.</title>
        <authorList>
            <person name="Yu X."/>
        </authorList>
    </citation>
    <scope>NUCLEOTIDE SEQUENCE [LARGE SCALE GENOMIC DNA]</scope>
    <source>
        <strain evidence="3">24</strain>
    </source>
</reference>
<gene>
    <name evidence="2" type="ORF">H0P51_09775</name>
</gene>
<dbReference type="Pfam" id="PF02470">
    <property type="entry name" value="MlaD"/>
    <property type="match status" value="1"/>
</dbReference>